<dbReference type="PRINTS" id="PR00081">
    <property type="entry name" value="GDHRDH"/>
</dbReference>
<dbReference type="EC" id="1.1.1.47" evidence="4"/>
<dbReference type="Pfam" id="PF13561">
    <property type="entry name" value="adh_short_C2"/>
    <property type="match status" value="1"/>
</dbReference>
<dbReference type="AlphaFoldDB" id="A0A9X1XVS0"/>
<dbReference type="RefSeq" id="WP_248551127.1">
    <property type="nucleotide sequence ID" value="NZ_JALPRK010000004.1"/>
</dbReference>
<sequence length="258" mass="26094">MGKLAGKVALITGGSSGIGFSTAQLFLDEGAKVVITGRNPDNLKKAVEALDPANSIGVVSDASDPGSAEKAAAAAVEAFGGLDIVFANAGISGSTPLGSTDPSLFKRILDINVAGVFFTIQAASPHLREGGSVILNGSVLAKAGSPGYAAYAASKGAVTSMARVLVSELAPRGIRVNTVVPGATRTPIWGDTAAPAFNQLEDYLKRSIPLNRMGEPIELANTVLFLASDDSSFVNGAEISVDGGSGSSPMGTPLHVQR</sequence>
<dbReference type="GO" id="GO:0047936">
    <property type="term" value="F:glucose 1-dehydrogenase [NAD(P)+] activity"/>
    <property type="evidence" value="ECO:0007669"/>
    <property type="project" value="UniProtKB-EC"/>
</dbReference>
<evidence type="ECO:0000313" key="5">
    <source>
        <dbReference type="Proteomes" id="UP001139534"/>
    </source>
</evidence>
<evidence type="ECO:0000313" key="4">
    <source>
        <dbReference type="EMBL" id="MCK8486925.1"/>
    </source>
</evidence>
<dbReference type="InterPro" id="IPR057326">
    <property type="entry name" value="KR_dom"/>
</dbReference>
<protein>
    <submittedName>
        <fullName evidence="4">Glucose 1-dehydrogenase</fullName>
        <ecNumber evidence="4">1.1.1.47</ecNumber>
    </submittedName>
</protein>
<gene>
    <name evidence="4" type="ORF">M0651_07010</name>
</gene>
<evidence type="ECO:0000259" key="3">
    <source>
        <dbReference type="SMART" id="SM00822"/>
    </source>
</evidence>
<accession>A0A9X1XVS0</accession>
<dbReference type="SMART" id="SM00822">
    <property type="entry name" value="PKS_KR"/>
    <property type="match status" value="1"/>
</dbReference>
<evidence type="ECO:0000256" key="2">
    <source>
        <dbReference type="ARBA" id="ARBA00023002"/>
    </source>
</evidence>
<dbReference type="InterPro" id="IPR002347">
    <property type="entry name" value="SDR_fam"/>
</dbReference>
<dbReference type="PANTHER" id="PTHR43669:SF3">
    <property type="entry name" value="ALCOHOL DEHYDROGENASE, PUTATIVE (AFU_ORTHOLOGUE AFUA_3G03445)-RELATED"/>
    <property type="match status" value="1"/>
</dbReference>
<dbReference type="PRINTS" id="PR00080">
    <property type="entry name" value="SDRFAMILY"/>
</dbReference>
<dbReference type="SUPFAM" id="SSF51735">
    <property type="entry name" value="NAD(P)-binding Rossmann-fold domains"/>
    <property type="match status" value="1"/>
</dbReference>
<name>A0A9X1XVS0_9BACL</name>
<keyword evidence="2 4" id="KW-0560">Oxidoreductase</keyword>
<dbReference type="Gene3D" id="3.40.50.720">
    <property type="entry name" value="NAD(P)-binding Rossmann-like Domain"/>
    <property type="match status" value="1"/>
</dbReference>
<comment type="caution">
    <text evidence="4">The sequence shown here is derived from an EMBL/GenBank/DDBJ whole genome shotgun (WGS) entry which is preliminary data.</text>
</comment>
<evidence type="ECO:0000256" key="1">
    <source>
        <dbReference type="ARBA" id="ARBA00006484"/>
    </source>
</evidence>
<comment type="similarity">
    <text evidence="1">Belongs to the short-chain dehydrogenases/reductases (SDR) family.</text>
</comment>
<dbReference type="CDD" id="cd05233">
    <property type="entry name" value="SDR_c"/>
    <property type="match status" value="1"/>
</dbReference>
<keyword evidence="5" id="KW-1185">Reference proteome</keyword>
<dbReference type="Proteomes" id="UP001139534">
    <property type="component" value="Unassembled WGS sequence"/>
</dbReference>
<dbReference type="InterPro" id="IPR036291">
    <property type="entry name" value="NAD(P)-bd_dom_sf"/>
</dbReference>
<organism evidence="4 5">
    <name type="scientific">Paenibacillus mellifer</name>
    <dbReference type="NCBI Taxonomy" id="2937794"/>
    <lineage>
        <taxon>Bacteria</taxon>
        <taxon>Bacillati</taxon>
        <taxon>Bacillota</taxon>
        <taxon>Bacilli</taxon>
        <taxon>Bacillales</taxon>
        <taxon>Paenibacillaceae</taxon>
        <taxon>Paenibacillus</taxon>
    </lineage>
</organism>
<dbReference type="PANTHER" id="PTHR43669">
    <property type="entry name" value="5-KETO-D-GLUCONATE 5-REDUCTASE"/>
    <property type="match status" value="1"/>
</dbReference>
<dbReference type="NCBIfam" id="NF005559">
    <property type="entry name" value="PRK07231.1"/>
    <property type="match status" value="1"/>
</dbReference>
<dbReference type="EMBL" id="JALPRK010000004">
    <property type="protein sequence ID" value="MCK8486925.1"/>
    <property type="molecule type" value="Genomic_DNA"/>
</dbReference>
<reference evidence="4" key="1">
    <citation type="submission" date="2022-04" db="EMBL/GenBank/DDBJ databases">
        <authorList>
            <person name="Seo M.-J."/>
        </authorList>
    </citation>
    <scope>NUCLEOTIDE SEQUENCE</scope>
    <source>
        <strain evidence="4">MBLB2552</strain>
    </source>
</reference>
<dbReference type="FunFam" id="3.40.50.720:FF:000084">
    <property type="entry name" value="Short-chain dehydrogenase reductase"/>
    <property type="match status" value="1"/>
</dbReference>
<dbReference type="GO" id="GO:0008206">
    <property type="term" value="P:bile acid metabolic process"/>
    <property type="evidence" value="ECO:0007669"/>
    <property type="project" value="UniProtKB-ARBA"/>
</dbReference>
<proteinExistence type="inferred from homology"/>
<feature type="domain" description="Ketoreductase" evidence="3">
    <location>
        <begin position="7"/>
        <end position="192"/>
    </location>
</feature>